<dbReference type="InterPro" id="IPR050366">
    <property type="entry name" value="BP-dependent_transpt_permease"/>
</dbReference>
<evidence type="ECO:0000313" key="10">
    <source>
        <dbReference type="Proteomes" id="UP000019141"/>
    </source>
</evidence>
<evidence type="ECO:0000259" key="8">
    <source>
        <dbReference type="PROSITE" id="PS50928"/>
    </source>
</evidence>
<dbReference type="InterPro" id="IPR025966">
    <property type="entry name" value="OppC_N"/>
</dbReference>
<name>W4L9X3_ENTF1</name>
<keyword evidence="6 7" id="KW-0472">Membrane</keyword>
<proteinExistence type="inferred from homology"/>
<keyword evidence="3" id="KW-1003">Cell membrane</keyword>
<gene>
    <name evidence="9" type="ORF">ETSY1_32920</name>
</gene>
<reference evidence="9 10" key="1">
    <citation type="journal article" date="2014" name="Nature">
        <title>An environmental bacterial taxon with a large and distinct metabolic repertoire.</title>
        <authorList>
            <person name="Wilson M.C."/>
            <person name="Mori T."/>
            <person name="Ruckert C."/>
            <person name="Uria A.R."/>
            <person name="Helf M.J."/>
            <person name="Takada K."/>
            <person name="Gernert C."/>
            <person name="Steffens U.A."/>
            <person name="Heycke N."/>
            <person name="Schmitt S."/>
            <person name="Rinke C."/>
            <person name="Helfrich E.J."/>
            <person name="Brachmann A.O."/>
            <person name="Gurgui C."/>
            <person name="Wakimoto T."/>
            <person name="Kracht M."/>
            <person name="Crusemann M."/>
            <person name="Hentschel U."/>
            <person name="Abe I."/>
            <person name="Matsunaga S."/>
            <person name="Kalinowski J."/>
            <person name="Takeyama H."/>
            <person name="Piel J."/>
        </authorList>
    </citation>
    <scope>NUCLEOTIDE SEQUENCE [LARGE SCALE GENOMIC DNA]</scope>
    <source>
        <strain evidence="10">TSY1</strain>
    </source>
</reference>
<dbReference type="InterPro" id="IPR000515">
    <property type="entry name" value="MetI-like"/>
</dbReference>
<dbReference type="PANTHER" id="PTHR43386">
    <property type="entry name" value="OLIGOPEPTIDE TRANSPORT SYSTEM PERMEASE PROTEIN APPC"/>
    <property type="match status" value="1"/>
</dbReference>
<dbReference type="SUPFAM" id="SSF161098">
    <property type="entry name" value="MetI-like"/>
    <property type="match status" value="1"/>
</dbReference>
<feature type="transmembrane region" description="Helical" evidence="7">
    <location>
        <begin position="272"/>
        <end position="295"/>
    </location>
</feature>
<dbReference type="PROSITE" id="PS50928">
    <property type="entry name" value="ABC_TM1"/>
    <property type="match status" value="1"/>
</dbReference>
<dbReference type="PATRIC" id="fig|1429438.4.peg.6237"/>
<comment type="subcellular location">
    <subcellularLocation>
        <location evidence="1 7">Cell membrane</location>
        <topology evidence="1 7">Multi-pass membrane protein</topology>
    </subcellularLocation>
</comment>
<dbReference type="GO" id="GO:0005886">
    <property type="term" value="C:plasma membrane"/>
    <property type="evidence" value="ECO:0007669"/>
    <property type="project" value="UniProtKB-SubCell"/>
</dbReference>
<keyword evidence="2 7" id="KW-0813">Transport</keyword>
<protein>
    <recommendedName>
        <fullName evidence="8">ABC transmembrane type-1 domain-containing protein</fullName>
    </recommendedName>
</protein>
<keyword evidence="10" id="KW-1185">Reference proteome</keyword>
<dbReference type="CDD" id="cd06261">
    <property type="entry name" value="TM_PBP2"/>
    <property type="match status" value="1"/>
</dbReference>
<organism evidence="9 10">
    <name type="scientific">Entotheonella factor</name>
    <dbReference type="NCBI Taxonomy" id="1429438"/>
    <lineage>
        <taxon>Bacteria</taxon>
        <taxon>Pseudomonadati</taxon>
        <taxon>Nitrospinota/Tectimicrobiota group</taxon>
        <taxon>Candidatus Tectimicrobiota</taxon>
        <taxon>Candidatus Entotheonellia</taxon>
        <taxon>Candidatus Entotheonellales</taxon>
        <taxon>Candidatus Entotheonellaceae</taxon>
        <taxon>Candidatus Entotheonella</taxon>
    </lineage>
</organism>
<feature type="transmembrane region" description="Helical" evidence="7">
    <location>
        <begin position="144"/>
        <end position="165"/>
    </location>
</feature>
<evidence type="ECO:0000256" key="1">
    <source>
        <dbReference type="ARBA" id="ARBA00004651"/>
    </source>
</evidence>
<dbReference type="InterPro" id="IPR035906">
    <property type="entry name" value="MetI-like_sf"/>
</dbReference>
<dbReference type="EMBL" id="AZHW01000989">
    <property type="protein sequence ID" value="ETW94888.1"/>
    <property type="molecule type" value="Genomic_DNA"/>
</dbReference>
<sequence>MHRVDNLTVAIPSPDARESRWTSMMAGLNAFARKQPLGVIGALILIGIVLLAFLAPVISPFDPYAVHVTYKYAAPGTVLETTGQRFWLGADQLGRDTLSRLVYGARISLYVSLISVGIGVTLGALIGIMSAYFGGKVDLLVQRLVDTVMAFPAIILALAVVSVFGAALRNVILSLIIFLTPAAARVVRAQALSVKEMDYVLAARAMGANTWRMIFFHMVPNCSAPYIVFATANLGFAVVVEAALSFLGVGTPPDVPSWGGMLSITGQKYVEVSPWLVLFPSLAVSVAVFGFNLFGDALRDALDPRLKGLQQNQ</sequence>
<feature type="domain" description="ABC transmembrane type-1" evidence="8">
    <location>
        <begin position="105"/>
        <end position="295"/>
    </location>
</feature>
<accession>W4L9X3</accession>
<evidence type="ECO:0000256" key="2">
    <source>
        <dbReference type="ARBA" id="ARBA00022448"/>
    </source>
</evidence>
<evidence type="ECO:0000256" key="7">
    <source>
        <dbReference type="RuleBase" id="RU363032"/>
    </source>
</evidence>
<comment type="similarity">
    <text evidence="7">Belongs to the binding-protein-dependent transport system permease family.</text>
</comment>
<dbReference type="Gene3D" id="1.10.3720.10">
    <property type="entry name" value="MetI-like"/>
    <property type="match status" value="1"/>
</dbReference>
<evidence type="ECO:0000256" key="4">
    <source>
        <dbReference type="ARBA" id="ARBA00022692"/>
    </source>
</evidence>
<keyword evidence="5 7" id="KW-1133">Transmembrane helix</keyword>
<evidence type="ECO:0000256" key="3">
    <source>
        <dbReference type="ARBA" id="ARBA00022475"/>
    </source>
</evidence>
<evidence type="ECO:0000313" key="9">
    <source>
        <dbReference type="EMBL" id="ETW94888.1"/>
    </source>
</evidence>
<comment type="caution">
    <text evidence="9">The sequence shown here is derived from an EMBL/GenBank/DDBJ whole genome shotgun (WGS) entry which is preliminary data.</text>
</comment>
<dbReference type="HOGENOM" id="CLU_028518_1_1_7"/>
<evidence type="ECO:0000256" key="6">
    <source>
        <dbReference type="ARBA" id="ARBA00023136"/>
    </source>
</evidence>
<evidence type="ECO:0000256" key="5">
    <source>
        <dbReference type="ARBA" id="ARBA00022989"/>
    </source>
</evidence>
<dbReference type="Proteomes" id="UP000019141">
    <property type="component" value="Unassembled WGS sequence"/>
</dbReference>
<dbReference type="Pfam" id="PF00528">
    <property type="entry name" value="BPD_transp_1"/>
    <property type="match status" value="1"/>
</dbReference>
<dbReference type="AlphaFoldDB" id="W4L9X3"/>
<feature type="transmembrane region" description="Helical" evidence="7">
    <location>
        <begin position="107"/>
        <end position="132"/>
    </location>
</feature>
<dbReference type="GO" id="GO:0055085">
    <property type="term" value="P:transmembrane transport"/>
    <property type="evidence" value="ECO:0007669"/>
    <property type="project" value="InterPro"/>
</dbReference>
<dbReference type="PANTHER" id="PTHR43386:SF1">
    <property type="entry name" value="D,D-DIPEPTIDE TRANSPORT SYSTEM PERMEASE PROTEIN DDPC-RELATED"/>
    <property type="match status" value="1"/>
</dbReference>
<dbReference type="Pfam" id="PF12911">
    <property type="entry name" value="OppC_N"/>
    <property type="match status" value="1"/>
</dbReference>
<feature type="transmembrane region" description="Helical" evidence="7">
    <location>
        <begin position="37"/>
        <end position="58"/>
    </location>
</feature>
<feature type="transmembrane region" description="Helical" evidence="7">
    <location>
        <begin position="226"/>
        <end position="252"/>
    </location>
</feature>
<keyword evidence="4 7" id="KW-0812">Transmembrane</keyword>